<sequence length="861" mass="91308">MVVGVWCALTEQQSVFTGKTDIGNEQMLLSFAVYNGAWCRRGICACPEGTGAGSQTCSKQVHTFTEQTLPEATTTALSSVSEPSVYSASSPGGTCTDSAQCLGGSTCYMNQEADARRTRFSLAASFAGTVFALVVMAIDGSAHAPLVHWNILGQKEAIITRDNMKILICLLLRLWVAVQFVRGVSNLYNDEKIASNVPQNKVHYYQSGDPCNIITDQHLMISPNIQTAYLQCVPSSHGLNGRWQTMPCPPGQTFQFGKQRCDFDFAQTAIRADDSGVAALPSVLSSAVAFVGQPCHGKYCFGGSECHSEKGICTCPKGTVVSANSQFCHSEAAAVHLENEEIFTRAKNFALQASPGSSCEQGEVCSGGSKCDPARFVCTCDDGTVDHDGRCVNIVSDDPPASSKSIEKFVGDRCESTNILQSCPPGASCVSGICACISPMIQDGNHCRPLRASVHRQKASQQCQGGSVCSSVTLRCACPLGTKETDDHCVDISSHKNILASVGEHCEANTDCIHGAYCHTGSGKPHCECLSTHVEIDRSCLRVIYPGQHGCSSDKQCSAVYNGAWCRRGICACPEGTGAGSQTCSKQVHTFTEQTLPEATTTALPSVSEPSVYSASSPGGTCTDSAQCLGGSTCYMNICVCPEQNMHAVNGVCIYKTPSVVQSFVTAGSRCDESQICAGGSICRNGICTCGHGTVQQGSKCIKTFMPGIQLPTLLKYCISDSMCKGNSICINKRCACLNGMRFMNGQCVPEGNHVFSALQNAYPAFVSCSHDTDCKSGSVCVQGRCVCPPGTQMTTDGLCESYQLGSACNKDESCGRQAICISGRCRCAPDPVNEEFMEYNASALSCSNGSFCFTSDVCLL</sequence>
<name>A0A0V1JUU1_TRIPS</name>
<feature type="domain" description="EGF-like" evidence="1">
    <location>
        <begin position="717"/>
        <end position="749"/>
    </location>
</feature>
<feature type="domain" description="EGF-like" evidence="1">
    <location>
        <begin position="670"/>
        <end position="702"/>
    </location>
</feature>
<dbReference type="SMART" id="SM00289">
    <property type="entry name" value="WR1"/>
    <property type="match status" value="4"/>
</dbReference>
<keyword evidence="2" id="KW-0034">Amyloid</keyword>
<dbReference type="InterPro" id="IPR006149">
    <property type="entry name" value="EB_dom"/>
</dbReference>
<dbReference type="InterPro" id="IPR052740">
    <property type="entry name" value="CE4"/>
</dbReference>
<dbReference type="PANTHER" id="PTHR45985">
    <property type="match status" value="1"/>
</dbReference>
<dbReference type="PANTHER" id="PTHR45985:SF11">
    <property type="entry name" value="EGF-LIKE DOMAIN-CONTAINING PROTEIN"/>
    <property type="match status" value="1"/>
</dbReference>
<dbReference type="Pfam" id="PF01683">
    <property type="entry name" value="EB"/>
    <property type="match status" value="4"/>
</dbReference>
<proteinExistence type="predicted"/>
<reference evidence="2 3" key="1">
    <citation type="submission" date="2015-01" db="EMBL/GenBank/DDBJ databases">
        <title>Evolution of Trichinella species and genotypes.</title>
        <authorList>
            <person name="Korhonen P.K."/>
            <person name="Edoardo P."/>
            <person name="Giuseppe L.R."/>
            <person name="Gasser R.B."/>
        </authorList>
    </citation>
    <scope>NUCLEOTIDE SEQUENCE [LARGE SCALE GENOMIC DNA]</scope>
    <source>
        <strain evidence="2">ISS176</strain>
    </source>
</reference>
<evidence type="ECO:0000313" key="3">
    <source>
        <dbReference type="Proteomes" id="UP000054826"/>
    </source>
</evidence>
<comment type="caution">
    <text evidence="2">The sequence shown here is derived from an EMBL/GenBank/DDBJ whole genome shotgun (WGS) entry which is preliminary data.</text>
</comment>
<evidence type="ECO:0000259" key="1">
    <source>
        <dbReference type="SMART" id="SM00181"/>
    </source>
</evidence>
<keyword evidence="2" id="KW-0640">Prion</keyword>
<dbReference type="GO" id="GO:0008061">
    <property type="term" value="F:chitin binding"/>
    <property type="evidence" value="ECO:0007669"/>
    <property type="project" value="InterPro"/>
</dbReference>
<feature type="domain" description="EGF-like" evidence="1">
    <location>
        <begin position="294"/>
        <end position="329"/>
    </location>
</feature>
<dbReference type="AlphaFoldDB" id="A0A0V1JUU1"/>
<feature type="domain" description="EGF-like" evidence="1">
    <location>
        <begin position="413"/>
        <end position="448"/>
    </location>
</feature>
<dbReference type="SMART" id="SM00181">
    <property type="entry name" value="EGF"/>
    <property type="match status" value="10"/>
</dbReference>
<organism evidence="2 3">
    <name type="scientific">Trichinella pseudospiralis</name>
    <name type="common">Parasitic roundworm</name>
    <dbReference type="NCBI Taxonomy" id="6337"/>
    <lineage>
        <taxon>Eukaryota</taxon>
        <taxon>Metazoa</taxon>
        <taxon>Ecdysozoa</taxon>
        <taxon>Nematoda</taxon>
        <taxon>Enoplea</taxon>
        <taxon>Dorylaimia</taxon>
        <taxon>Trichinellida</taxon>
        <taxon>Trichinellidae</taxon>
        <taxon>Trichinella</taxon>
    </lineage>
</organism>
<feature type="domain" description="EGF-like" evidence="1">
    <location>
        <begin position="505"/>
        <end position="541"/>
    </location>
</feature>
<accession>A0A0V1JUU1</accession>
<dbReference type="InterPro" id="IPR036508">
    <property type="entry name" value="Chitin-bd_dom_sf"/>
</dbReference>
<dbReference type="InterPro" id="IPR006150">
    <property type="entry name" value="Cys_repeat_1"/>
</dbReference>
<dbReference type="SUPFAM" id="SSF57625">
    <property type="entry name" value="Invertebrate chitin-binding proteins"/>
    <property type="match status" value="1"/>
</dbReference>
<feature type="domain" description="EGF-like" evidence="1">
    <location>
        <begin position="449"/>
        <end position="490"/>
    </location>
</feature>
<feature type="domain" description="EGF-like" evidence="1">
    <location>
        <begin position="621"/>
        <end position="654"/>
    </location>
</feature>
<protein>
    <submittedName>
        <fullName evidence="2">Prion-like-(Q/N-rich) domain-bearing protein 25</fullName>
    </submittedName>
</protein>
<gene>
    <name evidence="2" type="primary">pqn-25</name>
    <name evidence="2" type="ORF">T4C_9538</name>
</gene>
<feature type="domain" description="EGF-like" evidence="1">
    <location>
        <begin position="808"/>
        <end position="848"/>
    </location>
</feature>
<dbReference type="Proteomes" id="UP000054826">
    <property type="component" value="Unassembled WGS sequence"/>
</dbReference>
<dbReference type="EMBL" id="JYDV01000043">
    <property type="protein sequence ID" value="KRZ38716.1"/>
    <property type="molecule type" value="Genomic_DNA"/>
</dbReference>
<feature type="domain" description="EGF-like" evidence="1">
    <location>
        <begin position="358"/>
        <end position="392"/>
    </location>
</feature>
<dbReference type="InterPro" id="IPR000742">
    <property type="entry name" value="EGF"/>
</dbReference>
<feature type="domain" description="EGF-like" evidence="1">
    <location>
        <begin position="768"/>
        <end position="801"/>
    </location>
</feature>
<evidence type="ECO:0000313" key="2">
    <source>
        <dbReference type="EMBL" id="KRZ38716.1"/>
    </source>
</evidence>